<gene>
    <name evidence="2" type="ORF">TPAB3V08_LOCUS13992</name>
</gene>
<protein>
    <submittedName>
        <fullName evidence="2">Uncharacterized protein</fullName>
    </submittedName>
</protein>
<keyword evidence="3" id="KW-1185">Reference proteome</keyword>
<dbReference type="Proteomes" id="UP001153148">
    <property type="component" value="Unassembled WGS sequence"/>
</dbReference>
<reference evidence="2" key="1">
    <citation type="submission" date="2021-03" db="EMBL/GenBank/DDBJ databases">
        <authorList>
            <person name="Tran Van P."/>
        </authorList>
    </citation>
    <scope>NUCLEOTIDE SEQUENCE</scope>
</reference>
<organism evidence="2 3">
    <name type="scientific">Timema podura</name>
    <name type="common">Walking stick</name>
    <dbReference type="NCBI Taxonomy" id="61482"/>
    <lineage>
        <taxon>Eukaryota</taxon>
        <taxon>Metazoa</taxon>
        <taxon>Ecdysozoa</taxon>
        <taxon>Arthropoda</taxon>
        <taxon>Hexapoda</taxon>
        <taxon>Insecta</taxon>
        <taxon>Pterygota</taxon>
        <taxon>Neoptera</taxon>
        <taxon>Polyneoptera</taxon>
        <taxon>Phasmatodea</taxon>
        <taxon>Timematodea</taxon>
        <taxon>Timematoidea</taxon>
        <taxon>Timematidae</taxon>
        <taxon>Timema</taxon>
    </lineage>
</organism>
<feature type="non-terminal residue" evidence="2">
    <location>
        <position position="1"/>
    </location>
</feature>
<feature type="region of interest" description="Disordered" evidence="1">
    <location>
        <begin position="153"/>
        <end position="174"/>
    </location>
</feature>
<name>A0ABN7PLI6_TIMPD</name>
<evidence type="ECO:0000313" key="3">
    <source>
        <dbReference type="Proteomes" id="UP001153148"/>
    </source>
</evidence>
<feature type="non-terminal residue" evidence="2">
    <location>
        <position position="246"/>
    </location>
</feature>
<feature type="region of interest" description="Disordered" evidence="1">
    <location>
        <begin position="221"/>
        <end position="246"/>
    </location>
</feature>
<evidence type="ECO:0000256" key="1">
    <source>
        <dbReference type="SAM" id="MobiDB-lite"/>
    </source>
</evidence>
<comment type="caution">
    <text evidence="2">The sequence shown here is derived from an EMBL/GenBank/DDBJ whole genome shotgun (WGS) entry which is preliminary data.</text>
</comment>
<proteinExistence type="predicted"/>
<accession>A0ABN7PLI6</accession>
<evidence type="ECO:0000313" key="2">
    <source>
        <dbReference type="EMBL" id="CAG2067049.1"/>
    </source>
</evidence>
<sequence>ARSDGAAICRLREIKMQVSQWLNQTGSPMDRDQVHGLVMEVTALSTKLLGDAQFKSSENLCLDEGKLIFPGLIQVGEIIISKPASVAAWSKASNLHLTGHANDEATRGTKRSEVLQISEALLYKLKTSLGQAPRQIDNALFIHEEEEENYFNSFNDYHGNSESSPSSDCDSRNDCTYESTIEPSRQEDPAFTANQQINTSQVCSISNLPINTSMRQLTETPLYSSQVTPSFEKREMELSGQEEGPF</sequence>
<dbReference type="EMBL" id="CAJPIN010062710">
    <property type="protein sequence ID" value="CAG2067049.1"/>
    <property type="molecule type" value="Genomic_DNA"/>
</dbReference>